<proteinExistence type="predicted"/>
<comment type="caution">
    <text evidence="1">The sequence shown here is derived from an EMBL/GenBank/DDBJ whole genome shotgun (WGS) entry which is preliminary data.</text>
</comment>
<reference evidence="1" key="1">
    <citation type="journal article" date="2015" name="Nature">
        <title>Complex archaea that bridge the gap between prokaryotes and eukaryotes.</title>
        <authorList>
            <person name="Spang A."/>
            <person name="Saw J.H."/>
            <person name="Jorgensen S.L."/>
            <person name="Zaremba-Niedzwiedzka K."/>
            <person name="Martijn J."/>
            <person name="Lind A.E."/>
            <person name="van Eijk R."/>
            <person name="Schleper C."/>
            <person name="Guy L."/>
            <person name="Ettema T.J."/>
        </authorList>
    </citation>
    <scope>NUCLEOTIDE SEQUENCE</scope>
</reference>
<evidence type="ECO:0000313" key="1">
    <source>
        <dbReference type="EMBL" id="KKM76487.1"/>
    </source>
</evidence>
<protein>
    <submittedName>
        <fullName evidence="1">Uncharacterized protein</fullName>
    </submittedName>
</protein>
<dbReference type="AlphaFoldDB" id="A0A0F9N4Q4"/>
<name>A0A0F9N4Q4_9ZZZZ</name>
<accession>A0A0F9N4Q4</accession>
<gene>
    <name evidence="1" type="ORF">LCGC14_1379630</name>
</gene>
<dbReference type="EMBL" id="LAZR01008801">
    <property type="protein sequence ID" value="KKM76487.1"/>
    <property type="molecule type" value="Genomic_DNA"/>
</dbReference>
<organism evidence="1">
    <name type="scientific">marine sediment metagenome</name>
    <dbReference type="NCBI Taxonomy" id="412755"/>
    <lineage>
        <taxon>unclassified sequences</taxon>
        <taxon>metagenomes</taxon>
        <taxon>ecological metagenomes</taxon>
    </lineage>
</organism>
<sequence length="151" mass="16586">MEQGQKAAVGLGLVGATILGIWALTRGAKAESPPPPPPGPNYLFSVLVDADNPEGVDGAILDQSPSGFVTYTVYTMRIGLRAIRIYVAEVQVKNSVYDYPDQLRERYLLDAVKRAIRYDYIAVTYPEGITGPTYLAYVSYGINHPDYLEPE</sequence>